<evidence type="ECO:0000313" key="1">
    <source>
        <dbReference type="EMBL" id="MRD49428.1"/>
    </source>
</evidence>
<reference evidence="1 2" key="1">
    <citation type="submission" date="2019-11" db="EMBL/GenBank/DDBJ databases">
        <title>Caenimonas koreensis gen. nov., sp. nov., isolated from activated sludge.</title>
        <authorList>
            <person name="Seung H.R."/>
        </authorList>
    </citation>
    <scope>NUCLEOTIDE SEQUENCE [LARGE SCALE GENOMIC DNA]</scope>
    <source>
        <strain evidence="1 2">EMB320</strain>
    </source>
</reference>
<dbReference type="AlphaFoldDB" id="A0A844B3R9"/>
<sequence length="503" mass="54804">MNAGTTSSTACLAARSDLASLQPVQQARMHSKNPLLAEIELNILAVRDPHRDHGSAIRELFRGFSKASKFDDVNNPDFHDTVVALTSEAVRLIERQPMNKRSDALGRLIQDLSYFDVHSRVGEHAFMLQPKLLNKLIDSLLRGSEISVDLAIKLVGRLARNNREAGDLPLLLDKVLAAARLHVSDDALVRDCVQLGRVLEGMNNLAHATTRIAHICLDSIEAGQAKPGKPGFADGLCIGAVLSWLRGNRLQPGAGIAERLGRLMVNMTPARLQAEHMLCSTSCRYLPDDLKPVLIEKLLSSCCNDSQLLDDLAPAIDSLPEGSVRDRLRAMLRQKLVQQCSFTQDLADRSSSVRLALLLGDGSEDILAGALLRAANNVSDAGSQNSAEKLERMDDYAILSFHLDPAGDLCVPDSRLCEGVNKSKPELLVTGEHFIYPQWLVTRRQILQQAIAAGRVTSIVKEASIPTVLAQLTQAYVGPTVVPGDWPAMKQALLAARDQIAMQ</sequence>
<evidence type="ECO:0000313" key="2">
    <source>
        <dbReference type="Proteomes" id="UP000487350"/>
    </source>
</evidence>
<dbReference type="Proteomes" id="UP000487350">
    <property type="component" value="Unassembled WGS sequence"/>
</dbReference>
<dbReference type="EMBL" id="WJBU01000024">
    <property type="protein sequence ID" value="MRD49428.1"/>
    <property type="molecule type" value="Genomic_DNA"/>
</dbReference>
<proteinExistence type="predicted"/>
<keyword evidence="2" id="KW-1185">Reference proteome</keyword>
<dbReference type="RefSeq" id="WP_153586740.1">
    <property type="nucleotide sequence ID" value="NZ_WJBU01000024.1"/>
</dbReference>
<gene>
    <name evidence="1" type="ORF">GHT07_19320</name>
</gene>
<name>A0A844B3R9_9BURK</name>
<dbReference type="OrthoDB" id="8921838at2"/>
<organism evidence="1 2">
    <name type="scientific">Caenimonas koreensis DSM 17982</name>
    <dbReference type="NCBI Taxonomy" id="1121255"/>
    <lineage>
        <taxon>Bacteria</taxon>
        <taxon>Pseudomonadati</taxon>
        <taxon>Pseudomonadota</taxon>
        <taxon>Betaproteobacteria</taxon>
        <taxon>Burkholderiales</taxon>
        <taxon>Comamonadaceae</taxon>
        <taxon>Caenimonas</taxon>
    </lineage>
</organism>
<protein>
    <submittedName>
        <fullName evidence="1">Uncharacterized protein</fullName>
    </submittedName>
</protein>
<comment type="caution">
    <text evidence="1">The sequence shown here is derived from an EMBL/GenBank/DDBJ whole genome shotgun (WGS) entry which is preliminary data.</text>
</comment>
<accession>A0A844B3R9</accession>